<comment type="subcellular location">
    <subcellularLocation>
        <location evidence="1">Membrane</location>
        <topology evidence="1">Multi-pass membrane protein</topology>
    </subcellularLocation>
</comment>
<keyword evidence="5 7" id="KW-1133">Transmembrane helix</keyword>
<dbReference type="Gene3D" id="1.20.1540.10">
    <property type="entry name" value="Rhomboid-like"/>
    <property type="match status" value="1"/>
</dbReference>
<evidence type="ECO:0000256" key="3">
    <source>
        <dbReference type="ARBA" id="ARBA00022692"/>
    </source>
</evidence>
<evidence type="ECO:0000259" key="8">
    <source>
        <dbReference type="Pfam" id="PF01694"/>
    </source>
</evidence>
<feature type="transmembrane region" description="Helical" evidence="7">
    <location>
        <begin position="75"/>
        <end position="101"/>
    </location>
</feature>
<evidence type="ECO:0000256" key="6">
    <source>
        <dbReference type="ARBA" id="ARBA00023136"/>
    </source>
</evidence>
<keyword evidence="4 9" id="KW-0378">Hydrolase</keyword>
<dbReference type="EMBL" id="CP141614">
    <property type="protein sequence ID" value="WRP14022.1"/>
    <property type="molecule type" value="Genomic_DNA"/>
</dbReference>
<dbReference type="InterPro" id="IPR035952">
    <property type="entry name" value="Rhomboid-like_sf"/>
</dbReference>
<dbReference type="RefSeq" id="WP_324668302.1">
    <property type="nucleotide sequence ID" value="NZ_CP141614.1"/>
</dbReference>
<evidence type="ECO:0000256" key="1">
    <source>
        <dbReference type="ARBA" id="ARBA00004141"/>
    </source>
</evidence>
<dbReference type="Proteomes" id="UP001333102">
    <property type="component" value="Chromosome"/>
</dbReference>
<comment type="similarity">
    <text evidence="2">Belongs to the peptidase S54 family.</text>
</comment>
<sequence length="239" mass="26357">MTIIPLRDNVPTRRYPYVNKVLVAINLLVFLYEVVLGREAGLFIYRWGLVPARLWGAGGGLEMGALWALPGLPPAWLTLVTSMFLHAGWLHVGSNMLYLWIFGDNVEDRLGHLRYLVFYLLGGVGAGLLQSIFSAGASVPTIGASGAVAAVLGAYWLLFPWAKVSTLVPVFFFLTIAEIPAVVFLLLWFLIQLYNGALAITASPTLVGGVAWWAHIGGFVVGLLLVRWWGIRRQPPVWW</sequence>
<keyword evidence="9" id="KW-0645">Protease</keyword>
<dbReference type="SUPFAM" id="SSF144091">
    <property type="entry name" value="Rhomboid-like"/>
    <property type="match status" value="1"/>
</dbReference>
<dbReference type="GO" id="GO:0006508">
    <property type="term" value="P:proteolysis"/>
    <property type="evidence" value="ECO:0007669"/>
    <property type="project" value="UniProtKB-KW"/>
</dbReference>
<dbReference type="Pfam" id="PF01694">
    <property type="entry name" value="Rhomboid"/>
    <property type="match status" value="1"/>
</dbReference>
<dbReference type="InterPro" id="IPR022764">
    <property type="entry name" value="Peptidase_S54_rhomboid_dom"/>
</dbReference>
<evidence type="ECO:0000256" key="5">
    <source>
        <dbReference type="ARBA" id="ARBA00022989"/>
    </source>
</evidence>
<gene>
    <name evidence="9" type="ORF">VLY81_11400</name>
</gene>
<dbReference type="InterPro" id="IPR050925">
    <property type="entry name" value="Rhomboid_protease_S54"/>
</dbReference>
<protein>
    <submittedName>
        <fullName evidence="9">Rhomboid family intramembrane serine protease</fullName>
        <ecNumber evidence="9">3.4.21.-</ecNumber>
    </submittedName>
</protein>
<evidence type="ECO:0000256" key="4">
    <source>
        <dbReference type="ARBA" id="ARBA00022801"/>
    </source>
</evidence>
<evidence type="ECO:0000256" key="2">
    <source>
        <dbReference type="ARBA" id="ARBA00009045"/>
    </source>
</evidence>
<feature type="transmembrane region" description="Helical" evidence="7">
    <location>
        <begin position="211"/>
        <end position="230"/>
    </location>
</feature>
<dbReference type="PANTHER" id="PTHR43731:SF14">
    <property type="entry name" value="PRESENILIN-ASSOCIATED RHOMBOID-LIKE PROTEIN, MITOCHONDRIAL"/>
    <property type="match status" value="1"/>
</dbReference>
<feature type="transmembrane region" description="Helical" evidence="7">
    <location>
        <begin position="139"/>
        <end position="158"/>
    </location>
</feature>
<evidence type="ECO:0000313" key="9">
    <source>
        <dbReference type="EMBL" id="WRP14022.1"/>
    </source>
</evidence>
<keyword evidence="10" id="KW-1185">Reference proteome</keyword>
<accession>A0ABZ1BMG9</accession>
<proteinExistence type="inferred from homology"/>
<feature type="transmembrane region" description="Helical" evidence="7">
    <location>
        <begin position="113"/>
        <end position="133"/>
    </location>
</feature>
<dbReference type="PANTHER" id="PTHR43731">
    <property type="entry name" value="RHOMBOID PROTEASE"/>
    <property type="match status" value="1"/>
</dbReference>
<evidence type="ECO:0000313" key="10">
    <source>
        <dbReference type="Proteomes" id="UP001333102"/>
    </source>
</evidence>
<keyword evidence="3 7" id="KW-0812">Transmembrane</keyword>
<dbReference type="EC" id="3.4.21.-" evidence="9"/>
<name>A0ABZ1BMG9_9FIRM</name>
<feature type="domain" description="Peptidase S54 rhomboid" evidence="8">
    <location>
        <begin position="75"/>
        <end position="226"/>
    </location>
</feature>
<keyword evidence="6 7" id="KW-0472">Membrane</keyword>
<organism evidence="9 10">
    <name type="scientific">Geochorda subterranea</name>
    <dbReference type="NCBI Taxonomy" id="3109564"/>
    <lineage>
        <taxon>Bacteria</taxon>
        <taxon>Bacillati</taxon>
        <taxon>Bacillota</taxon>
        <taxon>Limnochordia</taxon>
        <taxon>Limnochordales</taxon>
        <taxon>Geochordaceae</taxon>
        <taxon>Geochorda</taxon>
    </lineage>
</organism>
<evidence type="ECO:0000256" key="7">
    <source>
        <dbReference type="SAM" id="Phobius"/>
    </source>
</evidence>
<feature type="transmembrane region" description="Helical" evidence="7">
    <location>
        <begin position="170"/>
        <end position="191"/>
    </location>
</feature>
<feature type="transmembrane region" description="Helical" evidence="7">
    <location>
        <begin position="17"/>
        <end position="35"/>
    </location>
</feature>
<dbReference type="GO" id="GO:0008233">
    <property type="term" value="F:peptidase activity"/>
    <property type="evidence" value="ECO:0007669"/>
    <property type="project" value="UniProtKB-KW"/>
</dbReference>
<reference evidence="10" key="1">
    <citation type="submission" date="2023-12" db="EMBL/GenBank/DDBJ databases">
        <title>Novel isolates from deep terrestrial aquifers shed light on the physiology and ecology of the class Limnochordia.</title>
        <authorList>
            <person name="Karnachuk O.V."/>
            <person name="Lukina A.P."/>
            <person name="Avakyan M.R."/>
            <person name="Kadnikov V."/>
            <person name="Begmatov S."/>
            <person name="Beletsky A.V."/>
            <person name="Mardanov A.V."/>
            <person name="Ravin N.V."/>
        </authorList>
    </citation>
    <scope>NUCLEOTIDE SEQUENCE [LARGE SCALE GENOMIC DNA]</scope>
    <source>
        <strain evidence="10">LN</strain>
    </source>
</reference>